<dbReference type="InterPro" id="IPR004360">
    <property type="entry name" value="Glyas_Fos-R_dOase_dom"/>
</dbReference>
<dbReference type="GO" id="GO:0016829">
    <property type="term" value="F:lyase activity"/>
    <property type="evidence" value="ECO:0007669"/>
    <property type="project" value="UniProtKB-KW"/>
</dbReference>
<dbReference type="AlphaFoldDB" id="A0A069E2V4"/>
<dbReference type="PROSITE" id="PS51819">
    <property type="entry name" value="VOC"/>
    <property type="match status" value="1"/>
</dbReference>
<dbReference type="SUPFAM" id="SSF54593">
    <property type="entry name" value="Glyoxalase/Bleomycin resistance protein/Dihydroxybiphenyl dioxygenase"/>
    <property type="match status" value="1"/>
</dbReference>
<protein>
    <submittedName>
        <fullName evidence="3">Lactoylglutathione lyase</fullName>
    </submittedName>
</protein>
<dbReference type="InterPro" id="IPR029068">
    <property type="entry name" value="Glyas_Bleomycin-R_OHBP_Dase"/>
</dbReference>
<keyword evidence="3" id="KW-0456">Lyase</keyword>
<dbReference type="Proteomes" id="UP000027446">
    <property type="component" value="Unassembled WGS sequence"/>
</dbReference>
<evidence type="ECO:0000313" key="3">
    <source>
        <dbReference type="EMBL" id="KCZ84187.1"/>
    </source>
</evidence>
<name>A0A069E2V4_9PROT</name>
<dbReference type="Gene3D" id="3.10.180.10">
    <property type="entry name" value="2,3-Dihydroxybiphenyl 1,2-Dioxygenase, domain 1"/>
    <property type="match status" value="1"/>
</dbReference>
<evidence type="ECO:0000313" key="4">
    <source>
        <dbReference type="Proteomes" id="UP000027446"/>
    </source>
</evidence>
<sequence>MKYRSWIAGALMGAGLMGAASAQEIGSPDGAPSGVEGVGAVVIRVSDLKKAEEFYQSVLGVVQVRHMDVEAYSETIFAFPGGEGAKLVLVESHTPETPMSQARIVFNASAAETAVSRAVENGAALVRDAKPVPGTGGLVIGIVQDPDANTLEFIQRNEG</sequence>
<keyword evidence="1" id="KW-0732">Signal</keyword>
<organism evidence="3 4">
    <name type="scientific">Hyphomonas adhaerens MHS-3</name>
    <dbReference type="NCBI Taxonomy" id="1280949"/>
    <lineage>
        <taxon>Bacteria</taxon>
        <taxon>Pseudomonadati</taxon>
        <taxon>Pseudomonadota</taxon>
        <taxon>Alphaproteobacteria</taxon>
        <taxon>Hyphomonadales</taxon>
        <taxon>Hyphomonadaceae</taxon>
        <taxon>Hyphomonas</taxon>
    </lineage>
</organism>
<dbReference type="InterPro" id="IPR037523">
    <property type="entry name" value="VOC_core"/>
</dbReference>
<feature type="domain" description="VOC" evidence="2">
    <location>
        <begin position="37"/>
        <end position="156"/>
    </location>
</feature>
<keyword evidence="4" id="KW-1185">Reference proteome</keyword>
<dbReference type="OrthoDB" id="7632224at2"/>
<accession>A0A069E2V4</accession>
<proteinExistence type="predicted"/>
<dbReference type="CDD" id="cd06587">
    <property type="entry name" value="VOC"/>
    <property type="match status" value="1"/>
</dbReference>
<comment type="caution">
    <text evidence="3">The sequence shown here is derived from an EMBL/GenBank/DDBJ whole genome shotgun (WGS) entry which is preliminary data.</text>
</comment>
<dbReference type="PATRIC" id="fig|1280949.3.peg.178"/>
<gene>
    <name evidence="3" type="ORF">HAD_00870</name>
</gene>
<evidence type="ECO:0000256" key="1">
    <source>
        <dbReference type="SAM" id="SignalP"/>
    </source>
</evidence>
<evidence type="ECO:0000259" key="2">
    <source>
        <dbReference type="PROSITE" id="PS51819"/>
    </source>
</evidence>
<feature type="chain" id="PRO_5001660654" evidence="1">
    <location>
        <begin position="23"/>
        <end position="159"/>
    </location>
</feature>
<dbReference type="Pfam" id="PF00903">
    <property type="entry name" value="Glyoxalase"/>
    <property type="match status" value="1"/>
</dbReference>
<reference evidence="3 4" key="1">
    <citation type="journal article" date="2014" name="Antonie Van Leeuwenhoek">
        <title>Hyphomonas beringensis sp. nov. and Hyphomonas chukchiensis sp. nov., isolated from surface seawater of the Bering Sea and Chukchi Sea.</title>
        <authorList>
            <person name="Li C."/>
            <person name="Lai Q."/>
            <person name="Li G."/>
            <person name="Dong C."/>
            <person name="Wang J."/>
            <person name="Liao Y."/>
            <person name="Shao Z."/>
        </authorList>
    </citation>
    <scope>NUCLEOTIDE SEQUENCE [LARGE SCALE GENOMIC DNA]</scope>
    <source>
        <strain evidence="3 4">MHS-3</strain>
    </source>
</reference>
<feature type="signal peptide" evidence="1">
    <location>
        <begin position="1"/>
        <end position="22"/>
    </location>
</feature>
<dbReference type="STRING" id="1280949.HAD_00870"/>
<dbReference type="EMBL" id="ARYH01000001">
    <property type="protein sequence ID" value="KCZ84187.1"/>
    <property type="molecule type" value="Genomic_DNA"/>
</dbReference>